<dbReference type="EMBL" id="CP016268">
    <property type="protein sequence ID" value="ANO49854.1"/>
    <property type="molecule type" value="Genomic_DNA"/>
</dbReference>
<dbReference type="AlphaFoldDB" id="A0A193LBS8"/>
<evidence type="ECO:0000313" key="3">
    <source>
        <dbReference type="Proteomes" id="UP000092695"/>
    </source>
</evidence>
<evidence type="ECO:0000313" key="2">
    <source>
        <dbReference type="EMBL" id="ANO49854.1"/>
    </source>
</evidence>
<keyword evidence="2" id="KW-0808">Transferase</keyword>
<sequence length="556" mass="57635">MRTKLALTAVVASIVAAGCGSGDINIDPVTSVTNSNNTTNTGGNSGTTNPCASYQNTGGQSIQGTYDGTHCTYSPSFVDAGNNLMVDLTLADLPNDGAHLFEGSLFVGESHDNDADLAAAGIAEGGDGPVLTVEAGATLALQSSASFMIINRGSQLFAVGRADAPITFTSLSDINGTVGPEDVQQWGGMVINGFGITNKCAYTGSVATNDLATSDCHVDAEGAAGLDESQYGGDNNDDSSGRMEYVVVKHTGATVGNGDELNGITFGGVGRNTIVNNLQVYSTFDDGIEMFGGAVNFNNFVGMYVRDDAIDIDEGYSGTITNALVIQSETDGNHCIEADGIGGFDDLLPAEVEAMISQGINSRFVINNLTCIISPNGAATATHDPGAGWRLREGLFAEINDSLLIGSMPANDQVSSNDNYCLRIDNRTQQAALDGDLTLNSVVFACAEATRGQTFADGTTTERSFAEAGGNIFATIANNTSVDPTAMNDAGLQLLEGTQPIYSIGYTTMQVDGAAPAGAPQSGTFIGGLSLSETDWTMGWTFGLHPDNRSQALWFE</sequence>
<proteinExistence type="predicted"/>
<reference evidence="2 3" key="1">
    <citation type="submission" date="2016-06" db="EMBL/GenBank/DDBJ databases">
        <title>Complete genome sequence of a deep-branching marine Gamma Proteobacterium Woeseia oceani type strain XK5.</title>
        <authorList>
            <person name="Mu D."/>
            <person name="Du Z."/>
        </authorList>
    </citation>
    <scope>NUCLEOTIDE SEQUENCE [LARGE SCALE GENOMIC DNA]</scope>
    <source>
        <strain evidence="2 3">XK5</strain>
    </source>
</reference>
<feature type="chain" id="PRO_5008260001" evidence="1">
    <location>
        <begin position="23"/>
        <end position="556"/>
    </location>
</feature>
<dbReference type="OrthoDB" id="237393at2"/>
<accession>A0A193LBS8</accession>
<dbReference type="PANTHER" id="PTHR41339:SF1">
    <property type="entry name" value="SECRETED PROTEIN"/>
    <property type="match status" value="1"/>
</dbReference>
<protein>
    <submittedName>
        <fullName evidence="2">Serine/threonine protein kinase</fullName>
    </submittedName>
</protein>
<dbReference type="PANTHER" id="PTHR41339">
    <property type="entry name" value="LIPL48"/>
    <property type="match status" value="1"/>
</dbReference>
<feature type="signal peptide" evidence="1">
    <location>
        <begin position="1"/>
        <end position="22"/>
    </location>
</feature>
<evidence type="ECO:0000256" key="1">
    <source>
        <dbReference type="SAM" id="SignalP"/>
    </source>
</evidence>
<dbReference type="PROSITE" id="PS51257">
    <property type="entry name" value="PROKAR_LIPOPROTEIN"/>
    <property type="match status" value="1"/>
</dbReference>
<keyword evidence="1" id="KW-0732">Signal</keyword>
<gene>
    <name evidence="2" type="ORF">BA177_00270</name>
</gene>
<keyword evidence="2" id="KW-0723">Serine/threonine-protein kinase</keyword>
<organism evidence="2 3">
    <name type="scientific">Woeseia oceani</name>
    <dbReference type="NCBI Taxonomy" id="1548547"/>
    <lineage>
        <taxon>Bacteria</taxon>
        <taxon>Pseudomonadati</taxon>
        <taxon>Pseudomonadota</taxon>
        <taxon>Gammaproteobacteria</taxon>
        <taxon>Woeseiales</taxon>
        <taxon>Woeseiaceae</taxon>
        <taxon>Woeseia</taxon>
    </lineage>
</organism>
<dbReference type="STRING" id="1548547.BA177_00270"/>
<name>A0A193LBS8_9GAMM</name>
<dbReference type="KEGG" id="woc:BA177_00270"/>
<dbReference type="Proteomes" id="UP000092695">
    <property type="component" value="Chromosome"/>
</dbReference>
<dbReference type="GO" id="GO:0004674">
    <property type="term" value="F:protein serine/threonine kinase activity"/>
    <property type="evidence" value="ECO:0007669"/>
    <property type="project" value="UniProtKB-KW"/>
</dbReference>
<keyword evidence="3" id="KW-1185">Reference proteome</keyword>
<keyword evidence="2" id="KW-0418">Kinase</keyword>
<dbReference type="RefSeq" id="WP_068611679.1">
    <property type="nucleotide sequence ID" value="NZ_CP016268.1"/>
</dbReference>